<sequence length="356" mass="39426">MLSLGKIKEFNATSTNINYLELLEQYFAANGVPSGSSDSHKRRATLISVIGSKPYDFLADLCSLLSPSATTYVQLATILKNHFAPKTLVIAERYRFDNCSLREGESVATFAADLKHLASTCDFTTLLNEALRDRFVCGLCNNEIQEKLLTEEHTSEGTLQIALKAEAAEKDVSAYSQDAAALVNKPDSGNRRTFCPHKPHKPPGKGQGNKLSSRHINSGTSECLSCGKFGHPRLQCRYRSYTCHSCGMGIWRISQMPAKANLRRKICTIRVSDASLPPVIKARLRATIQSHPNVFKLDLGTIKRITAKLEMNVEAQPKFYKARPAPYALQEAVEAEYNRLESKSIVEKVECETPLG</sequence>
<dbReference type="Proteomes" id="UP001249851">
    <property type="component" value="Unassembled WGS sequence"/>
</dbReference>
<keyword evidence="2" id="KW-1185">Reference proteome</keyword>
<dbReference type="EMBL" id="JARQWQ010000033">
    <property type="protein sequence ID" value="KAK2561217.1"/>
    <property type="molecule type" value="Genomic_DNA"/>
</dbReference>
<evidence type="ECO:0000313" key="2">
    <source>
        <dbReference type="Proteomes" id="UP001249851"/>
    </source>
</evidence>
<evidence type="ECO:0008006" key="3">
    <source>
        <dbReference type="Google" id="ProtNLM"/>
    </source>
</evidence>
<gene>
    <name evidence="1" type="ORF">P5673_015686</name>
</gene>
<accession>A0AAD9QH66</accession>
<name>A0AAD9QH66_ACRCE</name>
<dbReference type="PANTHER" id="PTHR37984">
    <property type="entry name" value="PROTEIN CBG26694"/>
    <property type="match status" value="1"/>
</dbReference>
<dbReference type="InterPro" id="IPR050951">
    <property type="entry name" value="Retrovirus_Pol_polyprotein"/>
</dbReference>
<evidence type="ECO:0000313" key="1">
    <source>
        <dbReference type="EMBL" id="KAK2561217.1"/>
    </source>
</evidence>
<dbReference type="AlphaFoldDB" id="A0AAD9QH66"/>
<reference evidence="1" key="2">
    <citation type="journal article" date="2023" name="Science">
        <title>Genomic signatures of disease resistance in endangered staghorn corals.</title>
        <authorList>
            <person name="Vollmer S.V."/>
            <person name="Selwyn J.D."/>
            <person name="Despard B.A."/>
            <person name="Roesel C.L."/>
        </authorList>
    </citation>
    <scope>NUCLEOTIDE SEQUENCE</scope>
    <source>
        <strain evidence="1">K2</strain>
    </source>
</reference>
<organism evidence="1 2">
    <name type="scientific">Acropora cervicornis</name>
    <name type="common">Staghorn coral</name>
    <dbReference type="NCBI Taxonomy" id="6130"/>
    <lineage>
        <taxon>Eukaryota</taxon>
        <taxon>Metazoa</taxon>
        <taxon>Cnidaria</taxon>
        <taxon>Anthozoa</taxon>
        <taxon>Hexacorallia</taxon>
        <taxon>Scleractinia</taxon>
        <taxon>Astrocoeniina</taxon>
        <taxon>Acroporidae</taxon>
        <taxon>Acropora</taxon>
    </lineage>
</organism>
<protein>
    <recommendedName>
        <fullName evidence="3">CCHC-type domain-containing protein</fullName>
    </recommendedName>
</protein>
<reference evidence="1" key="1">
    <citation type="journal article" date="2023" name="G3 (Bethesda)">
        <title>Whole genome assembly and annotation of the endangered Caribbean coral Acropora cervicornis.</title>
        <authorList>
            <person name="Selwyn J.D."/>
            <person name="Vollmer S.V."/>
        </authorList>
    </citation>
    <scope>NUCLEOTIDE SEQUENCE</scope>
    <source>
        <strain evidence="1">K2</strain>
    </source>
</reference>
<proteinExistence type="predicted"/>
<dbReference type="PANTHER" id="PTHR37984:SF13">
    <property type="entry name" value="RIBONUCLEASE H"/>
    <property type="match status" value="1"/>
</dbReference>
<comment type="caution">
    <text evidence="1">The sequence shown here is derived from an EMBL/GenBank/DDBJ whole genome shotgun (WGS) entry which is preliminary data.</text>
</comment>